<sequence>MLEIPSVCLKLTVIRLALTYAIKHYTLFNPFNLKIVEYNYQNFCLQNFMVFQS</sequence>
<reference evidence="1" key="1">
    <citation type="journal article" date="2017" name="Nature">
        <title>The sunflower genome provides insights into oil metabolism, flowering and Asterid evolution.</title>
        <authorList>
            <person name="Badouin H."/>
            <person name="Gouzy J."/>
            <person name="Grassa C.J."/>
            <person name="Murat F."/>
            <person name="Staton S.E."/>
            <person name="Cottret L."/>
            <person name="Lelandais-Briere C."/>
            <person name="Owens G.L."/>
            <person name="Carrere S."/>
            <person name="Mayjonade B."/>
            <person name="Legrand L."/>
            <person name="Gill N."/>
            <person name="Kane N.C."/>
            <person name="Bowers J.E."/>
            <person name="Hubner S."/>
            <person name="Bellec A."/>
            <person name="Berard A."/>
            <person name="Berges H."/>
            <person name="Blanchet N."/>
            <person name="Boniface M.C."/>
            <person name="Brunel D."/>
            <person name="Catrice O."/>
            <person name="Chaidir N."/>
            <person name="Claudel C."/>
            <person name="Donnadieu C."/>
            <person name="Faraut T."/>
            <person name="Fievet G."/>
            <person name="Helmstetter N."/>
            <person name="King M."/>
            <person name="Knapp S.J."/>
            <person name="Lai Z."/>
            <person name="Le Paslier M.C."/>
            <person name="Lippi Y."/>
            <person name="Lorenzon L."/>
            <person name="Mandel J.R."/>
            <person name="Marage G."/>
            <person name="Marchand G."/>
            <person name="Marquand E."/>
            <person name="Bret-Mestries E."/>
            <person name="Morien E."/>
            <person name="Nambeesan S."/>
            <person name="Nguyen T."/>
            <person name="Pegot-Espagnet P."/>
            <person name="Pouilly N."/>
            <person name="Raftis F."/>
            <person name="Sallet E."/>
            <person name="Schiex T."/>
            <person name="Thomas J."/>
            <person name="Vandecasteele C."/>
            <person name="Vares D."/>
            <person name="Vear F."/>
            <person name="Vautrin S."/>
            <person name="Crespi M."/>
            <person name="Mangin B."/>
            <person name="Burke J.M."/>
            <person name="Salse J."/>
            <person name="Munos S."/>
            <person name="Vincourt P."/>
            <person name="Rieseberg L.H."/>
            <person name="Langlade N.B."/>
        </authorList>
    </citation>
    <scope>NUCLEOTIDE SEQUENCE</scope>
    <source>
        <tissue evidence="1">Leaves</tissue>
    </source>
</reference>
<name>A0A9K3J1F6_HELAN</name>
<dbReference type="EMBL" id="MNCJ02000320">
    <property type="protein sequence ID" value="KAF5805975.1"/>
    <property type="molecule type" value="Genomic_DNA"/>
</dbReference>
<accession>A0A9K3J1F6</accession>
<reference evidence="1" key="2">
    <citation type="submission" date="2020-06" db="EMBL/GenBank/DDBJ databases">
        <title>Helianthus annuus Genome sequencing and assembly Release 2.</title>
        <authorList>
            <person name="Gouzy J."/>
            <person name="Langlade N."/>
            <person name="Munos S."/>
        </authorList>
    </citation>
    <scope>NUCLEOTIDE SEQUENCE</scope>
    <source>
        <tissue evidence="1">Leaves</tissue>
    </source>
</reference>
<evidence type="ECO:0000313" key="1">
    <source>
        <dbReference type="EMBL" id="KAF5805975.1"/>
    </source>
</evidence>
<dbReference type="Gramene" id="mRNA:HanXRQr2_Chr05g0215751">
    <property type="protein sequence ID" value="mRNA:HanXRQr2_Chr05g0215751"/>
    <property type="gene ID" value="HanXRQr2_Chr05g0215751"/>
</dbReference>
<dbReference type="AlphaFoldDB" id="A0A9K3J1F6"/>
<dbReference type="Proteomes" id="UP000215914">
    <property type="component" value="Unassembled WGS sequence"/>
</dbReference>
<organism evidence="1 2">
    <name type="scientific">Helianthus annuus</name>
    <name type="common">Common sunflower</name>
    <dbReference type="NCBI Taxonomy" id="4232"/>
    <lineage>
        <taxon>Eukaryota</taxon>
        <taxon>Viridiplantae</taxon>
        <taxon>Streptophyta</taxon>
        <taxon>Embryophyta</taxon>
        <taxon>Tracheophyta</taxon>
        <taxon>Spermatophyta</taxon>
        <taxon>Magnoliopsida</taxon>
        <taxon>eudicotyledons</taxon>
        <taxon>Gunneridae</taxon>
        <taxon>Pentapetalae</taxon>
        <taxon>asterids</taxon>
        <taxon>campanulids</taxon>
        <taxon>Asterales</taxon>
        <taxon>Asteraceae</taxon>
        <taxon>Asteroideae</taxon>
        <taxon>Heliantheae alliance</taxon>
        <taxon>Heliantheae</taxon>
        <taxon>Helianthus</taxon>
    </lineage>
</organism>
<comment type="caution">
    <text evidence="1">The sequence shown here is derived from an EMBL/GenBank/DDBJ whole genome shotgun (WGS) entry which is preliminary data.</text>
</comment>
<keyword evidence="2" id="KW-1185">Reference proteome</keyword>
<evidence type="ECO:0000313" key="2">
    <source>
        <dbReference type="Proteomes" id="UP000215914"/>
    </source>
</evidence>
<gene>
    <name evidence="1" type="ORF">HanXRQr2_Chr05g0215751</name>
</gene>
<proteinExistence type="predicted"/>
<protein>
    <submittedName>
        <fullName evidence="1">Uncharacterized protein</fullName>
    </submittedName>
</protein>